<feature type="compositionally biased region" description="Low complexity" evidence="1">
    <location>
        <begin position="95"/>
        <end position="112"/>
    </location>
</feature>
<accession>A0A9P7MLN1</accession>
<evidence type="ECO:0000256" key="1">
    <source>
        <dbReference type="SAM" id="MobiDB-lite"/>
    </source>
</evidence>
<evidence type="ECO:0000313" key="2">
    <source>
        <dbReference type="EMBL" id="KAG5959977.1"/>
    </source>
</evidence>
<dbReference type="OrthoDB" id="4947858at2759"/>
<evidence type="ECO:0000313" key="3">
    <source>
        <dbReference type="Proteomes" id="UP000784919"/>
    </source>
</evidence>
<feature type="region of interest" description="Disordered" evidence="1">
    <location>
        <begin position="84"/>
        <end position="112"/>
    </location>
</feature>
<sequence length="128" mass="13596">MQHAAEEATVASNFHDAAFIIKQQTLITDLGSYTCSPCTIDALIQAAGFVLSKHEVYSAKLNHIGSLRTLGDLTKYRQRKVGAASAGSRISWPKSDATPPSTAISTPTAESSSDAVDLYAELLDVIAK</sequence>
<dbReference type="Gene3D" id="3.10.129.110">
    <property type="entry name" value="Polyketide synthase dehydratase"/>
    <property type="match status" value="1"/>
</dbReference>
<dbReference type="EMBL" id="SRPS01000303">
    <property type="protein sequence ID" value="KAG5959977.1"/>
    <property type="molecule type" value="Genomic_DNA"/>
</dbReference>
<organism evidence="2 3">
    <name type="scientific">Claviceps arundinis</name>
    <dbReference type="NCBI Taxonomy" id="1623583"/>
    <lineage>
        <taxon>Eukaryota</taxon>
        <taxon>Fungi</taxon>
        <taxon>Dikarya</taxon>
        <taxon>Ascomycota</taxon>
        <taxon>Pezizomycotina</taxon>
        <taxon>Sordariomycetes</taxon>
        <taxon>Hypocreomycetidae</taxon>
        <taxon>Hypocreales</taxon>
        <taxon>Clavicipitaceae</taxon>
        <taxon>Claviceps</taxon>
    </lineage>
</organism>
<reference evidence="2" key="1">
    <citation type="journal article" date="2020" name="bioRxiv">
        <title>Whole genome comparisons of ergot fungi reveals the divergence and evolution of species within the genus Claviceps are the result of varying mechanisms driving genome evolution and host range expansion.</title>
        <authorList>
            <person name="Wyka S.A."/>
            <person name="Mondo S.J."/>
            <person name="Liu M."/>
            <person name="Dettman J."/>
            <person name="Nalam V."/>
            <person name="Broders K.D."/>
        </authorList>
    </citation>
    <scope>NUCLEOTIDE SEQUENCE</scope>
    <source>
        <strain evidence="2">CCC 1102</strain>
    </source>
</reference>
<dbReference type="InterPro" id="IPR042104">
    <property type="entry name" value="PKS_dehydratase_sf"/>
</dbReference>
<proteinExistence type="predicted"/>
<dbReference type="AlphaFoldDB" id="A0A9P7MLN1"/>
<comment type="caution">
    <text evidence="2">The sequence shown here is derived from an EMBL/GenBank/DDBJ whole genome shotgun (WGS) entry which is preliminary data.</text>
</comment>
<dbReference type="Proteomes" id="UP000784919">
    <property type="component" value="Unassembled WGS sequence"/>
</dbReference>
<protein>
    <submittedName>
        <fullName evidence="2">Uncharacterized protein</fullName>
    </submittedName>
</protein>
<gene>
    <name evidence="2" type="ORF">E4U56_004676</name>
</gene>
<name>A0A9P7MLN1_9HYPO</name>